<comment type="caution">
    <text evidence="1">The sequence shown here is derived from an EMBL/GenBank/DDBJ whole genome shotgun (WGS) entry which is preliminary data.</text>
</comment>
<accession>A0A916XK88</accession>
<reference evidence="1" key="2">
    <citation type="submission" date="2020-09" db="EMBL/GenBank/DDBJ databases">
        <authorList>
            <person name="Sun Q."/>
            <person name="Zhou Y."/>
        </authorList>
    </citation>
    <scope>NUCLEOTIDE SEQUENCE</scope>
    <source>
        <strain evidence="1">CGMCC 1.10998</strain>
    </source>
</reference>
<protein>
    <submittedName>
        <fullName evidence="1">Uncharacterized protein</fullName>
    </submittedName>
</protein>
<organism evidence="1 2">
    <name type="scientific">Undibacterium terreum</name>
    <dbReference type="NCBI Taxonomy" id="1224302"/>
    <lineage>
        <taxon>Bacteria</taxon>
        <taxon>Pseudomonadati</taxon>
        <taxon>Pseudomonadota</taxon>
        <taxon>Betaproteobacteria</taxon>
        <taxon>Burkholderiales</taxon>
        <taxon>Oxalobacteraceae</taxon>
        <taxon>Undibacterium</taxon>
    </lineage>
</organism>
<dbReference type="AlphaFoldDB" id="A0A916XK88"/>
<proteinExistence type="predicted"/>
<name>A0A916XK88_9BURK</name>
<dbReference type="Proteomes" id="UP000637423">
    <property type="component" value="Unassembled WGS sequence"/>
</dbReference>
<dbReference type="EMBL" id="BMED01000002">
    <property type="protein sequence ID" value="GGC77453.1"/>
    <property type="molecule type" value="Genomic_DNA"/>
</dbReference>
<reference evidence="1" key="1">
    <citation type="journal article" date="2014" name="Int. J. Syst. Evol. Microbiol.">
        <title>Complete genome sequence of Corynebacterium casei LMG S-19264T (=DSM 44701T), isolated from a smear-ripened cheese.</title>
        <authorList>
            <consortium name="US DOE Joint Genome Institute (JGI-PGF)"/>
            <person name="Walter F."/>
            <person name="Albersmeier A."/>
            <person name="Kalinowski J."/>
            <person name="Ruckert C."/>
        </authorList>
    </citation>
    <scope>NUCLEOTIDE SEQUENCE</scope>
    <source>
        <strain evidence="1">CGMCC 1.10998</strain>
    </source>
</reference>
<evidence type="ECO:0000313" key="2">
    <source>
        <dbReference type="Proteomes" id="UP000637423"/>
    </source>
</evidence>
<gene>
    <name evidence="1" type="ORF">GCM10011396_25760</name>
</gene>
<keyword evidence="2" id="KW-1185">Reference proteome</keyword>
<evidence type="ECO:0000313" key="1">
    <source>
        <dbReference type="EMBL" id="GGC77453.1"/>
    </source>
</evidence>
<sequence length="62" mass="6372">MQAAAGQAHVQQTCGALGIIHFHGVLQDHHVHCGRYGANPLADAGALRAQAVLANKTFGTGI</sequence>